<evidence type="ECO:0000313" key="9">
    <source>
        <dbReference type="Proteomes" id="UP001385951"/>
    </source>
</evidence>
<feature type="transmembrane region" description="Helical" evidence="7">
    <location>
        <begin position="156"/>
        <end position="179"/>
    </location>
</feature>
<reference evidence="8 9" key="1">
    <citation type="submission" date="2022-09" db="EMBL/GenBank/DDBJ databases">
        <authorList>
            <person name="Palmer J.M."/>
        </authorList>
    </citation>
    <scope>NUCLEOTIDE SEQUENCE [LARGE SCALE GENOMIC DNA]</scope>
    <source>
        <strain evidence="8 9">DSM 7382</strain>
    </source>
</reference>
<keyword evidence="4 7" id="KW-0472">Membrane</keyword>
<dbReference type="InterPro" id="IPR029058">
    <property type="entry name" value="AB_hydrolase_fold"/>
</dbReference>
<accession>A0AAW0GMD3</accession>
<keyword evidence="2 7" id="KW-0812">Transmembrane</keyword>
<evidence type="ECO:0000256" key="7">
    <source>
        <dbReference type="SAM" id="Phobius"/>
    </source>
</evidence>
<evidence type="ECO:0000256" key="6">
    <source>
        <dbReference type="ARBA" id="ARBA00034303"/>
    </source>
</evidence>
<keyword evidence="3 7" id="KW-1133">Transmembrane helix</keyword>
<name>A0AAW0GMD3_9APHY</name>
<evidence type="ECO:0000256" key="5">
    <source>
        <dbReference type="ARBA" id="ARBA00023242"/>
    </source>
</evidence>
<proteinExistence type="inferred from homology"/>
<keyword evidence="5" id="KW-0539">Nucleus</keyword>
<evidence type="ECO:0000256" key="1">
    <source>
        <dbReference type="ARBA" id="ARBA00007387"/>
    </source>
</evidence>
<dbReference type="InterPro" id="IPR008547">
    <property type="entry name" value="DUF829_TMEM53"/>
</dbReference>
<sequence length="272" mass="30847">MEGFTRLSKEVWVFEKVETSTGDHPDYVIIFGWMGAQLSHIRKYVDQYKIIYPNITPIIVVSRAEHFYEGKQKREQSIAPLADYLNKQGIFDGGSNVLIHVFSNGGAYQLAQLSTILHNGQYKGPRRLAFIFDSCPGTTTLTNSIDALTISIKPPLLRYLSILILSILLSIIYITVLLTRSEFPIEKTRKTLQSLTVFPGTKPSTPRLYIFSEKDRLVASSAVESHFTEAKGLGYNVRFVKFGDCQHVQNARVHPEEYWKAVQEIWAEAKNA</sequence>
<dbReference type="PANTHER" id="PTHR12265:SF30">
    <property type="entry name" value="TRANSMEMBRANE PROTEIN 53"/>
    <property type="match status" value="1"/>
</dbReference>
<evidence type="ECO:0000256" key="4">
    <source>
        <dbReference type="ARBA" id="ARBA00023136"/>
    </source>
</evidence>
<dbReference type="Pfam" id="PF05705">
    <property type="entry name" value="DUF829"/>
    <property type="match status" value="1"/>
</dbReference>
<keyword evidence="9" id="KW-1185">Reference proteome</keyword>
<dbReference type="Proteomes" id="UP001385951">
    <property type="component" value="Unassembled WGS sequence"/>
</dbReference>
<comment type="similarity">
    <text evidence="1">Belongs to the TMEM53 family.</text>
</comment>
<dbReference type="SUPFAM" id="SSF53474">
    <property type="entry name" value="alpha/beta-Hydrolases"/>
    <property type="match status" value="1"/>
</dbReference>
<dbReference type="GO" id="GO:0005640">
    <property type="term" value="C:nuclear outer membrane"/>
    <property type="evidence" value="ECO:0007669"/>
    <property type="project" value="UniProtKB-SubCell"/>
</dbReference>
<comment type="subcellular location">
    <subcellularLocation>
        <location evidence="6">Nucleus outer membrane</location>
        <topology evidence="6">Single-pass membrane protein</topology>
    </subcellularLocation>
</comment>
<organism evidence="8 9">
    <name type="scientific">Cerrena zonata</name>
    <dbReference type="NCBI Taxonomy" id="2478898"/>
    <lineage>
        <taxon>Eukaryota</taxon>
        <taxon>Fungi</taxon>
        <taxon>Dikarya</taxon>
        <taxon>Basidiomycota</taxon>
        <taxon>Agaricomycotina</taxon>
        <taxon>Agaricomycetes</taxon>
        <taxon>Polyporales</taxon>
        <taxon>Cerrenaceae</taxon>
        <taxon>Cerrena</taxon>
    </lineage>
</organism>
<protein>
    <submittedName>
        <fullName evidence="8">Uncharacterized protein</fullName>
    </submittedName>
</protein>
<evidence type="ECO:0000313" key="8">
    <source>
        <dbReference type="EMBL" id="KAK7694380.1"/>
    </source>
</evidence>
<evidence type="ECO:0000256" key="3">
    <source>
        <dbReference type="ARBA" id="ARBA00022989"/>
    </source>
</evidence>
<dbReference type="EMBL" id="JASBNA010000002">
    <property type="protein sequence ID" value="KAK7694380.1"/>
    <property type="molecule type" value="Genomic_DNA"/>
</dbReference>
<dbReference type="AlphaFoldDB" id="A0AAW0GMD3"/>
<gene>
    <name evidence="8" type="ORF">QCA50_001566</name>
</gene>
<comment type="caution">
    <text evidence="8">The sequence shown here is derived from an EMBL/GenBank/DDBJ whole genome shotgun (WGS) entry which is preliminary data.</text>
</comment>
<evidence type="ECO:0000256" key="2">
    <source>
        <dbReference type="ARBA" id="ARBA00022692"/>
    </source>
</evidence>
<dbReference type="PANTHER" id="PTHR12265">
    <property type="entry name" value="TRANSMEMBRANE PROTEIN 53"/>
    <property type="match status" value="1"/>
</dbReference>